<proteinExistence type="predicted"/>
<dbReference type="EMBL" id="JBBPBN010000030">
    <property type="protein sequence ID" value="KAK9005617.1"/>
    <property type="molecule type" value="Genomic_DNA"/>
</dbReference>
<accession>A0ABR2QYV0</accession>
<keyword evidence="3" id="KW-1185">Reference proteome</keyword>
<comment type="caution">
    <text evidence="2">The sequence shown here is derived from an EMBL/GenBank/DDBJ whole genome shotgun (WGS) entry which is preliminary data.</text>
</comment>
<protein>
    <submittedName>
        <fullName evidence="2">Uncharacterized protein</fullName>
    </submittedName>
</protein>
<sequence>MFVGSLAALQSGLASASNTAYAGQIVGVRSWCAPPHEAELQEVFIGERNVIFEVDGMKVYRYLHVKSSRSQIFTLFSRIYKVLHRDWRILIRYEDQDSNIVIDRFVKLERFDSLEYRVFLNPPLEILHCLSLDLQDIVQVGPK</sequence>
<gene>
    <name evidence="2" type="ORF">V6N11_043043</name>
</gene>
<dbReference type="Proteomes" id="UP001396334">
    <property type="component" value="Unassembled WGS sequence"/>
</dbReference>
<feature type="chain" id="PRO_5045674011" evidence="1">
    <location>
        <begin position="17"/>
        <end position="143"/>
    </location>
</feature>
<evidence type="ECO:0000256" key="1">
    <source>
        <dbReference type="SAM" id="SignalP"/>
    </source>
</evidence>
<evidence type="ECO:0000313" key="3">
    <source>
        <dbReference type="Proteomes" id="UP001396334"/>
    </source>
</evidence>
<reference evidence="2 3" key="1">
    <citation type="journal article" date="2024" name="G3 (Bethesda)">
        <title>Genome assembly of Hibiscus sabdariffa L. provides insights into metabolisms of medicinal natural products.</title>
        <authorList>
            <person name="Kim T."/>
        </authorList>
    </citation>
    <scope>NUCLEOTIDE SEQUENCE [LARGE SCALE GENOMIC DNA]</scope>
    <source>
        <strain evidence="2">TK-2024</strain>
        <tissue evidence="2">Old leaves</tissue>
    </source>
</reference>
<feature type="signal peptide" evidence="1">
    <location>
        <begin position="1"/>
        <end position="16"/>
    </location>
</feature>
<keyword evidence="1" id="KW-0732">Signal</keyword>
<name>A0ABR2QYV0_9ROSI</name>
<evidence type="ECO:0000313" key="2">
    <source>
        <dbReference type="EMBL" id="KAK9005617.1"/>
    </source>
</evidence>
<organism evidence="2 3">
    <name type="scientific">Hibiscus sabdariffa</name>
    <name type="common">roselle</name>
    <dbReference type="NCBI Taxonomy" id="183260"/>
    <lineage>
        <taxon>Eukaryota</taxon>
        <taxon>Viridiplantae</taxon>
        <taxon>Streptophyta</taxon>
        <taxon>Embryophyta</taxon>
        <taxon>Tracheophyta</taxon>
        <taxon>Spermatophyta</taxon>
        <taxon>Magnoliopsida</taxon>
        <taxon>eudicotyledons</taxon>
        <taxon>Gunneridae</taxon>
        <taxon>Pentapetalae</taxon>
        <taxon>rosids</taxon>
        <taxon>malvids</taxon>
        <taxon>Malvales</taxon>
        <taxon>Malvaceae</taxon>
        <taxon>Malvoideae</taxon>
        <taxon>Hibiscus</taxon>
    </lineage>
</organism>